<dbReference type="Proteomes" id="UP001305414">
    <property type="component" value="Unassembled WGS sequence"/>
</dbReference>
<sequence>MYMIRNMSWLSGPNEDMLVTTRAKRTNGINSKRTEAKEERIGGFEKAELSKQLINEMDSRSEAQELPDGEDGLPHEVFGATALPQELPADLLEMPAGVYKRRN</sequence>
<name>A0AAN7ZAW4_9PEZI</name>
<proteinExistence type="predicted"/>
<accession>A0AAN7ZAW4</accession>
<comment type="caution">
    <text evidence="1">The sequence shown here is derived from an EMBL/GenBank/DDBJ whole genome shotgun (WGS) entry which is preliminary data.</text>
</comment>
<keyword evidence="2" id="KW-1185">Reference proteome</keyword>
<evidence type="ECO:0000313" key="1">
    <source>
        <dbReference type="EMBL" id="KAK5636937.1"/>
    </source>
</evidence>
<evidence type="ECO:0000313" key="2">
    <source>
        <dbReference type="Proteomes" id="UP001305414"/>
    </source>
</evidence>
<dbReference type="EMBL" id="JAWHQM010000085">
    <property type="protein sequence ID" value="KAK5636937.1"/>
    <property type="molecule type" value="Genomic_DNA"/>
</dbReference>
<reference evidence="1 2" key="1">
    <citation type="submission" date="2023-10" db="EMBL/GenBank/DDBJ databases">
        <title>Draft genome sequence of Xylaria bambusicola isolate GMP-LS, the root and basal stem rot pathogen of sugarcane in Indonesia.</title>
        <authorList>
            <person name="Selvaraj P."/>
            <person name="Muralishankar V."/>
            <person name="Muruganantham S."/>
            <person name="Sp S."/>
            <person name="Haryani S."/>
            <person name="Lau K.J.X."/>
            <person name="Naqvi N.I."/>
        </authorList>
    </citation>
    <scope>NUCLEOTIDE SEQUENCE [LARGE SCALE GENOMIC DNA]</scope>
    <source>
        <strain evidence="1">GMP-LS</strain>
    </source>
</reference>
<dbReference type="AlphaFoldDB" id="A0AAN7ZAW4"/>
<protein>
    <submittedName>
        <fullName evidence="1">Uncharacterized protein</fullName>
    </submittedName>
</protein>
<organism evidence="1 2">
    <name type="scientific">Xylaria bambusicola</name>
    <dbReference type="NCBI Taxonomy" id="326684"/>
    <lineage>
        <taxon>Eukaryota</taxon>
        <taxon>Fungi</taxon>
        <taxon>Dikarya</taxon>
        <taxon>Ascomycota</taxon>
        <taxon>Pezizomycotina</taxon>
        <taxon>Sordariomycetes</taxon>
        <taxon>Xylariomycetidae</taxon>
        <taxon>Xylariales</taxon>
        <taxon>Xylariaceae</taxon>
        <taxon>Xylaria</taxon>
    </lineage>
</organism>
<gene>
    <name evidence="1" type="ORF">RRF57_012649</name>
</gene>